<evidence type="ECO:0000313" key="1">
    <source>
        <dbReference type="EMBL" id="KAI3779494.1"/>
    </source>
</evidence>
<accession>A0ACB9G7U3</accession>
<reference evidence="1 2" key="2">
    <citation type="journal article" date="2022" name="Mol. Ecol. Resour.">
        <title>The genomes of chicory, endive, great burdock and yacon provide insights into Asteraceae paleo-polyploidization history and plant inulin production.</title>
        <authorList>
            <person name="Fan W."/>
            <person name="Wang S."/>
            <person name="Wang H."/>
            <person name="Wang A."/>
            <person name="Jiang F."/>
            <person name="Liu H."/>
            <person name="Zhao H."/>
            <person name="Xu D."/>
            <person name="Zhang Y."/>
        </authorList>
    </citation>
    <scope>NUCLEOTIDE SEQUENCE [LARGE SCALE GENOMIC DNA]</scope>
    <source>
        <strain evidence="2">cv. Punajuju</strain>
        <tissue evidence="1">Leaves</tissue>
    </source>
</reference>
<dbReference type="Proteomes" id="UP001055811">
    <property type="component" value="Linkage Group LG02"/>
</dbReference>
<keyword evidence="2" id="KW-1185">Reference proteome</keyword>
<organism evidence="1 2">
    <name type="scientific">Cichorium intybus</name>
    <name type="common">Chicory</name>
    <dbReference type="NCBI Taxonomy" id="13427"/>
    <lineage>
        <taxon>Eukaryota</taxon>
        <taxon>Viridiplantae</taxon>
        <taxon>Streptophyta</taxon>
        <taxon>Embryophyta</taxon>
        <taxon>Tracheophyta</taxon>
        <taxon>Spermatophyta</taxon>
        <taxon>Magnoliopsida</taxon>
        <taxon>eudicotyledons</taxon>
        <taxon>Gunneridae</taxon>
        <taxon>Pentapetalae</taxon>
        <taxon>asterids</taxon>
        <taxon>campanulids</taxon>
        <taxon>Asterales</taxon>
        <taxon>Asteraceae</taxon>
        <taxon>Cichorioideae</taxon>
        <taxon>Cichorieae</taxon>
        <taxon>Cichoriinae</taxon>
        <taxon>Cichorium</taxon>
    </lineage>
</organism>
<sequence>MATIHTIRPPTQQSTENALQYPPFSFCFHQASRSPPTDHHQISISLCNLSLSLIGIIQTHTDIDTQRSTGTGQNIKGPRMYWTTCTAATLSVDAQGSNLKLQKLGTEVSHG</sequence>
<dbReference type="EMBL" id="CM042010">
    <property type="protein sequence ID" value="KAI3779494.1"/>
    <property type="molecule type" value="Genomic_DNA"/>
</dbReference>
<evidence type="ECO:0000313" key="2">
    <source>
        <dbReference type="Proteomes" id="UP001055811"/>
    </source>
</evidence>
<reference evidence="2" key="1">
    <citation type="journal article" date="2022" name="Mol. Ecol. Resour.">
        <title>The genomes of chicory, endive, great burdock and yacon provide insights into Asteraceae palaeo-polyploidization history and plant inulin production.</title>
        <authorList>
            <person name="Fan W."/>
            <person name="Wang S."/>
            <person name="Wang H."/>
            <person name="Wang A."/>
            <person name="Jiang F."/>
            <person name="Liu H."/>
            <person name="Zhao H."/>
            <person name="Xu D."/>
            <person name="Zhang Y."/>
        </authorList>
    </citation>
    <scope>NUCLEOTIDE SEQUENCE [LARGE SCALE GENOMIC DNA]</scope>
    <source>
        <strain evidence="2">cv. Punajuju</strain>
    </source>
</reference>
<protein>
    <submittedName>
        <fullName evidence="1">Uncharacterized protein</fullName>
    </submittedName>
</protein>
<comment type="caution">
    <text evidence="1">The sequence shown here is derived from an EMBL/GenBank/DDBJ whole genome shotgun (WGS) entry which is preliminary data.</text>
</comment>
<gene>
    <name evidence="1" type="ORF">L2E82_09215</name>
</gene>
<name>A0ACB9G7U3_CICIN</name>
<proteinExistence type="predicted"/>